<comment type="similarity">
    <text evidence="3">Belongs to the P-Pant transferase superfamily. AcpS family.</text>
</comment>
<protein>
    <recommendedName>
        <fullName evidence="5">L-aminoadipate-semialdehyde dehydrogenase-phosphopantetheinyl transferase</fullName>
    </recommendedName>
    <alternativeName>
        <fullName evidence="14">4'-phosphopantetheinyl transferase</fullName>
    </alternativeName>
    <alternativeName>
        <fullName evidence="15">Alpha-aminoadipic semialdehyde dehydrogenase-phosphopantetheinyl transferase</fullName>
    </alternativeName>
</protein>
<dbReference type="Gene3D" id="2.10.25.10">
    <property type="entry name" value="Laminin"/>
    <property type="match status" value="2"/>
</dbReference>
<evidence type="ECO:0000259" key="21">
    <source>
        <dbReference type="PROSITE" id="PS50025"/>
    </source>
</evidence>
<evidence type="ECO:0000256" key="8">
    <source>
        <dbReference type="ARBA" id="ARBA00022692"/>
    </source>
</evidence>
<dbReference type="SMART" id="SM00294">
    <property type="entry name" value="4.1m"/>
    <property type="match status" value="1"/>
</dbReference>
<dbReference type="VEuPathDB" id="VectorBase:ASIC019867"/>
<evidence type="ECO:0000256" key="17">
    <source>
        <dbReference type="ARBA" id="ARBA00048794"/>
    </source>
</evidence>
<feature type="domain" description="Laminin G" evidence="21">
    <location>
        <begin position="1133"/>
        <end position="1299"/>
    </location>
</feature>
<evidence type="ECO:0000256" key="2">
    <source>
        <dbReference type="ARBA" id="ARBA00004479"/>
    </source>
</evidence>
<keyword evidence="13" id="KW-1015">Disulfide bond</keyword>
<evidence type="ECO:0000256" key="10">
    <source>
        <dbReference type="ARBA" id="ARBA00022949"/>
    </source>
</evidence>
<dbReference type="InterPro" id="IPR013320">
    <property type="entry name" value="ConA-like_dom_sf"/>
</dbReference>
<comment type="caution">
    <text evidence="18">Lacks conserved residue(s) required for the propagation of feature annotation.</text>
</comment>
<evidence type="ECO:0000313" key="23">
    <source>
        <dbReference type="EMBL" id="KFB51771.1"/>
    </source>
</evidence>
<dbReference type="Pfam" id="PF00008">
    <property type="entry name" value="EGF"/>
    <property type="match status" value="1"/>
</dbReference>
<dbReference type="GO" id="GO:0008897">
    <property type="term" value="F:holo-[acyl-carrier-protein] synthase activity"/>
    <property type="evidence" value="ECO:0007669"/>
    <property type="project" value="UniProtKB-EC"/>
</dbReference>
<comment type="catalytic activity">
    <reaction evidence="17">
        <text>apo-[ACP] + acetyl-CoA = acetyl-[ACP] + adenosine 3',5'-bisphosphate + H(+)</text>
        <dbReference type="Rhea" id="RHEA:46564"/>
        <dbReference type="Rhea" id="RHEA-COMP:9621"/>
        <dbReference type="Rhea" id="RHEA-COMP:9690"/>
        <dbReference type="ChEBI" id="CHEBI:15378"/>
        <dbReference type="ChEBI" id="CHEBI:29999"/>
        <dbReference type="ChEBI" id="CHEBI:57288"/>
        <dbReference type="ChEBI" id="CHEBI:58343"/>
        <dbReference type="ChEBI" id="CHEBI:78446"/>
    </reaction>
    <physiologicalReaction direction="left-to-right" evidence="17">
        <dbReference type="Rhea" id="RHEA:46565"/>
    </physiologicalReaction>
</comment>
<dbReference type="PROSITE" id="PS50026">
    <property type="entry name" value="EGF_3"/>
    <property type="match status" value="2"/>
</dbReference>
<keyword evidence="11 19" id="KW-1133">Transmembrane helix</keyword>
<dbReference type="Gene3D" id="2.60.120.260">
    <property type="entry name" value="Galactose-binding domain-like"/>
    <property type="match status" value="2"/>
</dbReference>
<keyword evidence="25" id="KW-1185">Reference proteome</keyword>
<keyword evidence="10" id="KW-0965">Cell junction</keyword>
<accession>A0A084WNH7</accession>
<evidence type="ECO:0000256" key="4">
    <source>
        <dbReference type="ARBA" id="ARBA00010241"/>
    </source>
</evidence>
<evidence type="ECO:0000256" key="3">
    <source>
        <dbReference type="ARBA" id="ARBA00006195"/>
    </source>
</evidence>
<feature type="domain" description="F5/8 type C" evidence="20">
    <location>
        <begin position="356"/>
        <end position="413"/>
    </location>
</feature>
<gene>
    <name evidence="23" type="ORF">ZHAS_00019867</name>
</gene>
<dbReference type="PANTHER" id="PTHR15036:SF91">
    <property type="entry name" value="NEUREXIN-4"/>
    <property type="match status" value="1"/>
</dbReference>
<dbReference type="InterPro" id="IPR008278">
    <property type="entry name" value="4-PPantetheinyl_Trfase_dom"/>
</dbReference>
<proteinExistence type="inferred from homology"/>
<evidence type="ECO:0000256" key="11">
    <source>
        <dbReference type="ARBA" id="ARBA00022989"/>
    </source>
</evidence>
<evidence type="ECO:0000256" key="5">
    <source>
        <dbReference type="ARBA" id="ARBA00016301"/>
    </source>
</evidence>
<dbReference type="EMBL" id="ATLV01024605">
    <property type="status" value="NOT_ANNOTATED_CDS"/>
    <property type="molecule type" value="Genomic_DNA"/>
</dbReference>
<dbReference type="EnsemblMetazoa" id="ASIC019867-RA">
    <property type="protein sequence ID" value="ASIC019867-PA"/>
    <property type="gene ID" value="ASIC019867"/>
</dbReference>
<evidence type="ECO:0000256" key="16">
    <source>
        <dbReference type="ARBA" id="ARBA00048641"/>
    </source>
</evidence>
<dbReference type="SUPFAM" id="SSF49899">
    <property type="entry name" value="Concanavalin A-like lectins/glucanases"/>
    <property type="match status" value="4"/>
</dbReference>
<dbReference type="InterPro" id="IPR008979">
    <property type="entry name" value="Galactose-bd-like_sf"/>
</dbReference>
<reference evidence="23 25" key="1">
    <citation type="journal article" date="2014" name="BMC Genomics">
        <title>Genome sequence of Anopheles sinensis provides insight into genetics basis of mosquito competence for malaria parasites.</title>
        <authorList>
            <person name="Zhou D."/>
            <person name="Zhang D."/>
            <person name="Ding G."/>
            <person name="Shi L."/>
            <person name="Hou Q."/>
            <person name="Ye Y."/>
            <person name="Xu Y."/>
            <person name="Zhou H."/>
            <person name="Xiong C."/>
            <person name="Li S."/>
            <person name="Yu J."/>
            <person name="Hong S."/>
            <person name="Yu X."/>
            <person name="Zou P."/>
            <person name="Chen C."/>
            <person name="Chang X."/>
            <person name="Wang W."/>
            <person name="Lv Y."/>
            <person name="Sun Y."/>
            <person name="Ma L."/>
            <person name="Shen B."/>
            <person name="Zhu C."/>
        </authorList>
    </citation>
    <scope>NUCLEOTIDE SEQUENCE [LARGE SCALE GENOMIC DNA]</scope>
</reference>
<dbReference type="Pfam" id="PF02210">
    <property type="entry name" value="Laminin_G_2"/>
    <property type="match status" value="4"/>
</dbReference>
<feature type="domain" description="Laminin G" evidence="21">
    <location>
        <begin position="1340"/>
        <end position="1520"/>
    </location>
</feature>
<keyword evidence="8 19" id="KW-0812">Transmembrane</keyword>
<dbReference type="CDD" id="cd00054">
    <property type="entry name" value="EGF_CA"/>
    <property type="match status" value="2"/>
</dbReference>
<dbReference type="OMA" id="GWNCGRE"/>
<dbReference type="GO" id="GO:0000287">
    <property type="term" value="F:magnesium ion binding"/>
    <property type="evidence" value="ECO:0007669"/>
    <property type="project" value="InterPro"/>
</dbReference>
<dbReference type="Pfam" id="PF22624">
    <property type="entry name" value="AASDHPPT_N"/>
    <property type="match status" value="1"/>
</dbReference>
<name>A0A084WNH7_ANOSI</name>
<dbReference type="GO" id="GO:0016020">
    <property type="term" value="C:membrane"/>
    <property type="evidence" value="ECO:0007669"/>
    <property type="project" value="UniProtKB-SubCell"/>
</dbReference>
<evidence type="ECO:0000256" key="19">
    <source>
        <dbReference type="SAM" id="Phobius"/>
    </source>
</evidence>
<dbReference type="Pfam" id="PF01648">
    <property type="entry name" value="ACPS"/>
    <property type="match status" value="1"/>
</dbReference>
<evidence type="ECO:0000256" key="9">
    <source>
        <dbReference type="ARBA" id="ARBA00022729"/>
    </source>
</evidence>
<dbReference type="SMART" id="SM00282">
    <property type="entry name" value="LamG"/>
    <property type="match status" value="4"/>
</dbReference>
<keyword evidence="6 18" id="KW-0245">EGF-like domain</keyword>
<dbReference type="InterPro" id="IPR055066">
    <property type="entry name" value="AASDHPPT_N"/>
</dbReference>
<dbReference type="InterPro" id="IPR000421">
    <property type="entry name" value="FA58C"/>
</dbReference>
<evidence type="ECO:0000256" key="12">
    <source>
        <dbReference type="ARBA" id="ARBA00023136"/>
    </source>
</evidence>
<keyword evidence="7" id="KW-0808">Transferase</keyword>
<dbReference type="InterPro" id="IPR050372">
    <property type="entry name" value="Neurexin-related_CASP"/>
</dbReference>
<evidence type="ECO:0000259" key="20">
    <source>
        <dbReference type="PROSITE" id="PS50022"/>
    </source>
</evidence>
<dbReference type="Gene3D" id="2.60.120.1000">
    <property type="match status" value="1"/>
</dbReference>
<evidence type="ECO:0000256" key="1">
    <source>
        <dbReference type="ARBA" id="ARBA00004282"/>
    </source>
</evidence>
<dbReference type="Pfam" id="PF00754">
    <property type="entry name" value="F5_F8_type_C"/>
    <property type="match status" value="1"/>
</dbReference>
<comment type="catalytic activity">
    <reaction evidence="16">
        <text>apo-[ACP] + CoA = holo-[ACP] + adenosine 3',5'-bisphosphate + H(+)</text>
        <dbReference type="Rhea" id="RHEA:12068"/>
        <dbReference type="Rhea" id="RHEA-COMP:9685"/>
        <dbReference type="Rhea" id="RHEA-COMP:9690"/>
        <dbReference type="ChEBI" id="CHEBI:15378"/>
        <dbReference type="ChEBI" id="CHEBI:29999"/>
        <dbReference type="ChEBI" id="CHEBI:57287"/>
        <dbReference type="ChEBI" id="CHEBI:58343"/>
        <dbReference type="ChEBI" id="CHEBI:64479"/>
        <dbReference type="EC" id="2.7.8.7"/>
    </reaction>
    <physiologicalReaction direction="left-to-right" evidence="16">
        <dbReference type="Rhea" id="RHEA:12069"/>
    </physiologicalReaction>
</comment>
<organism evidence="24 25">
    <name type="scientific">Anopheles sinensis</name>
    <name type="common">Mosquito</name>
    <dbReference type="NCBI Taxonomy" id="74873"/>
    <lineage>
        <taxon>Eukaryota</taxon>
        <taxon>Metazoa</taxon>
        <taxon>Ecdysozoa</taxon>
        <taxon>Arthropoda</taxon>
        <taxon>Hexapoda</taxon>
        <taxon>Insecta</taxon>
        <taxon>Pterygota</taxon>
        <taxon>Neoptera</taxon>
        <taxon>Endopterygota</taxon>
        <taxon>Diptera</taxon>
        <taxon>Nematocera</taxon>
        <taxon>Culicoidea</taxon>
        <taxon>Culicidae</taxon>
        <taxon>Anophelinae</taxon>
        <taxon>Anopheles</taxon>
    </lineage>
</organism>
<dbReference type="Gene3D" id="2.60.120.200">
    <property type="match status" value="4"/>
</dbReference>
<dbReference type="OrthoDB" id="26719at2759"/>
<sequence length="1620" mass="183505">MSEIGLGSEYYQKDSYSEYDCNEPLLEHAVLSATSQLRERGPENARLNGRKLTHFVDENVRARALPKPIHHSNMSLRNGGHVRWAFDLAGWRPSLADLMLATACIQPEEKIRLQRFVFRDDFNASLIGRLMMRRFVHLATDLAYDEIAFDRDTKGKPFLKNEGVAVDFNVSHQGRYAVLAGLATSRTAGNASCTKIGCDVMKIEYGGGKSLDEFFRLMTRNFSDEEWQYIRGRGDEPAQLEAFMRNWCLKESYVKNVGVGITIDLRKISFRMRSDVLARDRVASDTTLRVNDEPMQNWRFEESLIDRDHCVAVSLENAPAEEDLSGNCFEIIDFKTLVEGHRPLLAIDENYCEGGNAWTAQQSDFDQQFVIDLGDVRNVTRIETQGRPHSSEYLTEYTISYGFNGLDYIDYREPGGNTKNTYFHFLTVDFGERKMVRKVATAGRATTSECVTEYIVQFSDDGELWKSVTDSGGEEQLFKGNHDGDTVRTNSFEVPIIAQWIRINPTRWQNRISLRAELYGCRYESESIYLNGTGLVRYDLLRDPIAATRESIRFRFKTANPNGVLLYSRGTQGDYFALQISKNRMVLNVDLGAKIMTSMSVGSLLDDNIWHDVVISRNRRDIIFSVDRVIVQRRIKGEFDKLNLNREFYIGGVPNLQEGLIIQHNFTGCIENLHFNATNFIREMKDAFYDGEHLRYRMVNVNYNCPEPPINPVTFLTRGSHAKLKGYYSSKQFNVSFAFRTYEEKGLMLHHDFLQGSVQVFLEEGKVKVRLKEDNYEHNPGTILDNYEEQFNDGNWHHLMLTIKKNSLVLSIDERPMETSKLIDITTGSLYYIGGGKTKDGFVGCMRSFAIDGNYRIPTDWKEEEYCCKGEVLFDACHMVDRCNPNPCKHSGVCKQTSMEFTCDCTGTGYAGAVCHTPMNALSCQAFKNVHDVKQRQRIEIDVDGSGPLAPFPVTCEFFSDGRVVTVLSHSSEHTTRVDGFAEPGSFEQNIIYEANLPQIEALLNRSSECWQTLTYACRSSRLFNSPSEAENFRPYAWWVSRHNQAMDYWAGALPGSRKCQCGVVGDCVDPTKWCNCDANLLDWQEDGGDIREKEYLPVWALRFGDTGTPVDEKLGRYTLGPLRCTGDSLFSNVVTFRIADATIDLPPFDMGHSGDIYFEFKTTVENAVMLHARGPTDFIRLDIVGGTKLLFEYQAGTGTQKVYVEMSNKLNDDRWHSVSVERNRKEARLVVDGSTKAEVREPPGPVRALHLNSTLTIGATLDYRDGYVGCIRALLLNGEPVDLRSHAERGLYGVVPGCVGRCESSPCLNNGTCTERYDGFSCDCRWSAFKGPICADEIGANMRSSSSIKYDFLGAFRSTLSERIRVGFTTTNPKGFLLGFFSNITQEYLTLSISNSGHLKVVFDFGFERQELIYPVKHFGLGQYHDVRFSRKNSGSTVVLLVDNYQPQEYHFDIKDSADAQFNNIEYMYIGKNESMKDGFVGCISRVEFDDIYPLKLLFQENPPPNVRSLGSPLTEDFCGVEPVTHPPIEIETRPPPLIDEDRLRDAYGPDTAILGSVLAVILLLLIIMAILIGRYMNRHKGDYLTQEDKGAEAALDPDDAVVQSTTGHQVTKRKEFFI</sequence>
<dbReference type="CDD" id="cd00057">
    <property type="entry name" value="FA58C"/>
    <property type="match status" value="1"/>
</dbReference>
<dbReference type="InterPro" id="IPR001791">
    <property type="entry name" value="Laminin_G"/>
</dbReference>
<feature type="transmembrane region" description="Helical" evidence="19">
    <location>
        <begin position="1554"/>
        <end position="1574"/>
    </location>
</feature>
<feature type="domain" description="EGF-like" evidence="22">
    <location>
        <begin position="879"/>
        <end position="916"/>
    </location>
</feature>
<dbReference type="PANTHER" id="PTHR15036">
    <property type="entry name" value="PIKACHURIN-LIKE PROTEIN"/>
    <property type="match status" value="1"/>
</dbReference>
<evidence type="ECO:0000256" key="6">
    <source>
        <dbReference type="ARBA" id="ARBA00022536"/>
    </source>
</evidence>
<evidence type="ECO:0000256" key="7">
    <source>
        <dbReference type="ARBA" id="ARBA00022679"/>
    </source>
</evidence>
<dbReference type="SMART" id="SM00231">
    <property type="entry name" value="FA58C"/>
    <property type="match status" value="1"/>
</dbReference>
<dbReference type="STRING" id="74873.A0A084WNH7"/>
<dbReference type="Gene3D" id="3.90.470.20">
    <property type="entry name" value="4'-phosphopantetheinyl transferase domain"/>
    <property type="match status" value="2"/>
</dbReference>
<evidence type="ECO:0000256" key="18">
    <source>
        <dbReference type="PROSITE-ProRule" id="PRU00076"/>
    </source>
</evidence>
<reference evidence="24" key="2">
    <citation type="submission" date="2020-05" db="UniProtKB">
        <authorList>
            <consortium name="EnsemblMetazoa"/>
        </authorList>
    </citation>
    <scope>IDENTIFICATION</scope>
</reference>
<evidence type="ECO:0000256" key="14">
    <source>
        <dbReference type="ARBA" id="ARBA00030484"/>
    </source>
</evidence>
<feature type="domain" description="Laminin G" evidence="21">
    <location>
        <begin position="525"/>
        <end position="705"/>
    </location>
</feature>
<comment type="similarity">
    <text evidence="4">Belongs to the neurexin family.</text>
</comment>
<dbReference type="PROSITE" id="PS01286">
    <property type="entry name" value="FA58C_2"/>
    <property type="match status" value="1"/>
</dbReference>
<evidence type="ECO:0000256" key="13">
    <source>
        <dbReference type="ARBA" id="ARBA00023157"/>
    </source>
</evidence>
<dbReference type="PROSITE" id="PS50025">
    <property type="entry name" value="LAM_G_DOMAIN"/>
    <property type="match status" value="4"/>
</dbReference>
<keyword evidence="12 19" id="KW-0472">Membrane</keyword>
<evidence type="ECO:0000259" key="22">
    <source>
        <dbReference type="PROSITE" id="PS50026"/>
    </source>
</evidence>
<dbReference type="VEuPathDB" id="VectorBase:ASIS015121"/>
<dbReference type="SMART" id="SM00181">
    <property type="entry name" value="EGF"/>
    <property type="match status" value="2"/>
</dbReference>
<dbReference type="GO" id="GO:0070161">
    <property type="term" value="C:anchoring junction"/>
    <property type="evidence" value="ECO:0007669"/>
    <property type="project" value="UniProtKB-SubCell"/>
</dbReference>
<feature type="domain" description="Laminin G" evidence="21">
    <location>
        <begin position="711"/>
        <end position="877"/>
    </location>
</feature>
<feature type="domain" description="EGF-like" evidence="22">
    <location>
        <begin position="1300"/>
        <end position="1336"/>
    </location>
</feature>
<dbReference type="InterPro" id="IPR037143">
    <property type="entry name" value="4-PPantetheinyl_Trfase_dom_sf"/>
</dbReference>
<dbReference type="Proteomes" id="UP000030765">
    <property type="component" value="Unassembled WGS sequence"/>
</dbReference>
<evidence type="ECO:0000256" key="15">
    <source>
        <dbReference type="ARBA" id="ARBA00033443"/>
    </source>
</evidence>
<dbReference type="FunFam" id="3.90.470.20:FF:000003">
    <property type="entry name" value="L-aminoadipate-semialdehyde dehydrogenase-phosphopantetheinyl transferase"/>
    <property type="match status" value="1"/>
</dbReference>
<dbReference type="PROSITE" id="PS50022">
    <property type="entry name" value="FA58C_3"/>
    <property type="match status" value="2"/>
</dbReference>
<evidence type="ECO:0000313" key="25">
    <source>
        <dbReference type="Proteomes" id="UP000030765"/>
    </source>
</evidence>
<dbReference type="SUPFAM" id="SSF49785">
    <property type="entry name" value="Galactose-binding domain-like"/>
    <property type="match status" value="2"/>
</dbReference>
<comment type="subcellular location">
    <subcellularLocation>
        <location evidence="1">Cell junction</location>
    </subcellularLocation>
    <subcellularLocation>
        <location evidence="2">Membrane</location>
        <topology evidence="2">Single-pass type I membrane protein</topology>
    </subcellularLocation>
</comment>
<keyword evidence="9" id="KW-0732">Signal</keyword>
<dbReference type="CDD" id="cd00110">
    <property type="entry name" value="LamG"/>
    <property type="match status" value="4"/>
</dbReference>
<dbReference type="InterPro" id="IPR000742">
    <property type="entry name" value="EGF"/>
</dbReference>
<evidence type="ECO:0000313" key="24">
    <source>
        <dbReference type="EnsemblMetazoa" id="ASIC019867-PA"/>
    </source>
</evidence>
<dbReference type="InterPro" id="IPR003585">
    <property type="entry name" value="Neurexin-like"/>
</dbReference>
<dbReference type="EMBL" id="KE525352">
    <property type="protein sequence ID" value="KFB51771.1"/>
    <property type="molecule type" value="Genomic_DNA"/>
</dbReference>
<feature type="domain" description="F5/8 type C" evidence="20">
    <location>
        <begin position="424"/>
        <end position="521"/>
    </location>
</feature>
<dbReference type="SUPFAM" id="SSF56214">
    <property type="entry name" value="4'-phosphopantetheinyl transferase"/>
    <property type="match status" value="2"/>
</dbReference>